<evidence type="ECO:0000256" key="4">
    <source>
        <dbReference type="ARBA" id="ARBA00023002"/>
    </source>
</evidence>
<keyword evidence="7" id="KW-0689">Ribosomal protein</keyword>
<evidence type="ECO:0000256" key="1">
    <source>
        <dbReference type="ARBA" id="ARBA00001954"/>
    </source>
</evidence>
<dbReference type="InterPro" id="IPR046799">
    <property type="entry name" value="ROXA-like_wH"/>
</dbReference>
<dbReference type="GO" id="GO:0016706">
    <property type="term" value="F:2-oxoglutarate-dependent dioxygenase activity"/>
    <property type="evidence" value="ECO:0007669"/>
    <property type="project" value="TreeGrafter"/>
</dbReference>
<dbReference type="Pfam" id="PF08007">
    <property type="entry name" value="JmjC_2"/>
    <property type="match status" value="1"/>
</dbReference>
<evidence type="ECO:0000256" key="5">
    <source>
        <dbReference type="ARBA" id="ARBA00023004"/>
    </source>
</evidence>
<evidence type="ECO:0000256" key="2">
    <source>
        <dbReference type="ARBA" id="ARBA00022723"/>
    </source>
</evidence>
<evidence type="ECO:0000313" key="7">
    <source>
        <dbReference type="EMBL" id="OIQ86907.1"/>
    </source>
</evidence>
<dbReference type="SUPFAM" id="SSF51197">
    <property type="entry name" value="Clavaminate synthase-like"/>
    <property type="match status" value="1"/>
</dbReference>
<dbReference type="InterPro" id="IPR003347">
    <property type="entry name" value="JmjC_dom"/>
</dbReference>
<dbReference type="SMART" id="SM00558">
    <property type="entry name" value="JmjC"/>
    <property type="match status" value="1"/>
</dbReference>
<dbReference type="PANTHER" id="PTHR13096">
    <property type="entry name" value="MINA53 MYC INDUCED NUCLEAR ANTIGEN"/>
    <property type="match status" value="1"/>
</dbReference>
<dbReference type="PANTHER" id="PTHR13096:SF8">
    <property type="entry name" value="RIBOSOMAL OXYGENASE 1"/>
    <property type="match status" value="1"/>
</dbReference>
<dbReference type="InterPro" id="IPR039994">
    <property type="entry name" value="NO66-like"/>
</dbReference>
<feature type="domain" description="JmjC" evidence="6">
    <location>
        <begin position="96"/>
        <end position="222"/>
    </location>
</feature>
<gene>
    <name evidence="7" type="primary">ycfD_4</name>
    <name evidence="7" type="ORF">GALL_312390</name>
</gene>
<keyword evidence="4 7" id="KW-0560">Oxidoreductase</keyword>
<dbReference type="GO" id="GO:0046872">
    <property type="term" value="F:metal ion binding"/>
    <property type="evidence" value="ECO:0007669"/>
    <property type="project" value="UniProtKB-KW"/>
</dbReference>
<name>A0A1J5RB69_9ZZZZ</name>
<reference evidence="7" key="1">
    <citation type="submission" date="2016-10" db="EMBL/GenBank/DDBJ databases">
        <title>Sequence of Gallionella enrichment culture.</title>
        <authorList>
            <person name="Poehlein A."/>
            <person name="Muehling M."/>
            <person name="Daniel R."/>
        </authorList>
    </citation>
    <scope>NUCLEOTIDE SEQUENCE</scope>
</reference>
<protein>
    <submittedName>
        <fullName evidence="7">50S ribosomal protein L16 arginine hydroxylase</fullName>
        <ecNumber evidence="7">1.14.11.-</ecNumber>
    </submittedName>
</protein>
<dbReference type="EMBL" id="MLJW01000452">
    <property type="protein sequence ID" value="OIQ86907.1"/>
    <property type="molecule type" value="Genomic_DNA"/>
</dbReference>
<keyword evidence="7" id="KW-0687">Ribonucleoprotein</keyword>
<dbReference type="EC" id="1.14.11.-" evidence="7"/>
<organism evidence="7">
    <name type="scientific">mine drainage metagenome</name>
    <dbReference type="NCBI Taxonomy" id="410659"/>
    <lineage>
        <taxon>unclassified sequences</taxon>
        <taxon>metagenomes</taxon>
        <taxon>ecological metagenomes</taxon>
    </lineage>
</organism>
<keyword evidence="2" id="KW-0479">Metal-binding</keyword>
<comment type="cofactor">
    <cofactor evidence="1">
        <name>Fe(2+)</name>
        <dbReference type="ChEBI" id="CHEBI:29033"/>
    </cofactor>
</comment>
<comment type="caution">
    <text evidence="7">The sequence shown here is derived from an EMBL/GenBank/DDBJ whole genome shotgun (WGS) entry which is preliminary data.</text>
</comment>
<proteinExistence type="predicted"/>
<keyword evidence="3" id="KW-0223">Dioxygenase</keyword>
<keyword evidence="5" id="KW-0408">Iron</keyword>
<dbReference type="Gene3D" id="2.60.120.650">
    <property type="entry name" value="Cupin"/>
    <property type="match status" value="1"/>
</dbReference>
<evidence type="ECO:0000256" key="3">
    <source>
        <dbReference type="ARBA" id="ARBA00022964"/>
    </source>
</evidence>
<dbReference type="Gene3D" id="3.40.366.30">
    <property type="entry name" value="50S ribosomal protein L16 arginine hydroxylase, Chain A, Domain 2"/>
    <property type="match status" value="1"/>
</dbReference>
<dbReference type="AlphaFoldDB" id="A0A1J5RB69"/>
<dbReference type="Pfam" id="PF20514">
    <property type="entry name" value="WHD_ROXA"/>
    <property type="match status" value="1"/>
</dbReference>
<sequence>MKLPFLGGMSAQQFIREYWQKKPLLVRGAFPGFGDMLTPDELAGLACEADAQSRLVLHTRGKWKLEQGPFQEQRFAELPAKGWSLLVQGVNHFLPEADALLHRFDFIPRTRLDDLMVSLAPDGGGVGPHFDSYDVFLLQGSGRRLWRVSSQQDMELVPDSALRILKNFRTDEEWVLEPGDMLYLPPRLAHWGIAVGECMTWSIGFRAPSTQELATQFLVYLQDHIHLDGLYADPDLQPQRHPAQIAGQMVRRVRDMLQGVRWNSDDVARFLGTYLTEPKGHIVFDVPRRIGLDKFRARLQRDGIQLDLRSQMLFYGDFVFINGEHVQQAGDTLQCLTALADLRAIPAGLGLPDTAVALLHQWHGAGYLRF</sequence>
<evidence type="ECO:0000259" key="6">
    <source>
        <dbReference type="PROSITE" id="PS51184"/>
    </source>
</evidence>
<accession>A0A1J5RB69</accession>
<dbReference type="GO" id="GO:0005840">
    <property type="term" value="C:ribosome"/>
    <property type="evidence" value="ECO:0007669"/>
    <property type="project" value="UniProtKB-KW"/>
</dbReference>
<dbReference type="PROSITE" id="PS51184">
    <property type="entry name" value="JMJC"/>
    <property type="match status" value="1"/>
</dbReference>